<dbReference type="PANTHER" id="PTHR11773">
    <property type="entry name" value="GLYCINE DEHYDROGENASE, DECARBOXYLATING"/>
    <property type="match status" value="1"/>
</dbReference>
<dbReference type="eggNOG" id="arCOG00076">
    <property type="taxonomic scope" value="Archaea"/>
</dbReference>
<dbReference type="Proteomes" id="UP000001037">
    <property type="component" value="Chromosome"/>
</dbReference>
<dbReference type="HOGENOM" id="CLU_004620_5_0_2"/>
<dbReference type="InterPro" id="IPR049316">
    <property type="entry name" value="GDC-P_C"/>
</dbReference>
<keyword evidence="2 5" id="KW-0663">Pyridoxal phosphate</keyword>
<evidence type="ECO:0000256" key="5">
    <source>
        <dbReference type="HAMAP-Rule" id="MF_00713"/>
    </source>
</evidence>
<feature type="domain" description="Glycine cleavage system P-protein N-terminal" evidence="6">
    <location>
        <begin position="113"/>
        <end position="310"/>
    </location>
</feature>
<dbReference type="Gene3D" id="3.40.640.10">
    <property type="entry name" value="Type I PLP-dependent aspartate aminotransferase-like (Major domain)"/>
    <property type="match status" value="1"/>
</dbReference>
<dbReference type="OrthoDB" id="371967at2157"/>
<dbReference type="EMBL" id="CP002838">
    <property type="protein sequence ID" value="AEM38723.1"/>
    <property type="molecule type" value="Genomic_DNA"/>
</dbReference>
<dbReference type="GO" id="GO:0016594">
    <property type="term" value="F:glycine binding"/>
    <property type="evidence" value="ECO:0007669"/>
    <property type="project" value="TreeGrafter"/>
</dbReference>
<comment type="subunit">
    <text evidence="5">The glycine cleavage system is composed of four proteins: P, T, L and H. In this organism, the P 'protein' is a heterodimer of two subunits.</text>
</comment>
<dbReference type="FunFam" id="3.40.640.10:FF:000224">
    <property type="entry name" value="Probable glycine dehydrogenase (decarboxylating) subunit 2"/>
    <property type="match status" value="1"/>
</dbReference>
<comment type="cofactor">
    <cofactor evidence="1 5">
        <name>pyridoxal 5'-phosphate</name>
        <dbReference type="ChEBI" id="CHEBI:597326"/>
    </cofactor>
</comment>
<dbReference type="InterPro" id="IPR015422">
    <property type="entry name" value="PyrdxlP-dep_Trfase_small"/>
</dbReference>
<dbReference type="InterPro" id="IPR023012">
    <property type="entry name" value="GcvPB"/>
</dbReference>
<dbReference type="HAMAP" id="MF_00713">
    <property type="entry name" value="GcvPB"/>
    <property type="match status" value="1"/>
</dbReference>
<dbReference type="Pfam" id="PF02347">
    <property type="entry name" value="GDC-P"/>
    <property type="match status" value="1"/>
</dbReference>
<evidence type="ECO:0000256" key="1">
    <source>
        <dbReference type="ARBA" id="ARBA00001933"/>
    </source>
</evidence>
<gene>
    <name evidence="5" type="primary">gcvPB</name>
    <name evidence="8" type="ordered locus">Pyrfu_0854</name>
</gene>
<dbReference type="InParanoid" id="G0EDV4"/>
<proteinExistence type="inferred from homology"/>
<reference evidence="8 9" key="1">
    <citation type="journal article" date="2011" name="Stand. Genomic Sci.">
        <title>Complete genome sequence of the hyperthermophilic chemolithoautotroph Pyrolobus fumarii type strain (1A).</title>
        <authorList>
            <person name="Anderson I."/>
            <person name="Goker M."/>
            <person name="Nolan M."/>
            <person name="Lucas S."/>
            <person name="Hammon N."/>
            <person name="Deshpande S."/>
            <person name="Cheng J.F."/>
            <person name="Tapia R."/>
            <person name="Han C."/>
            <person name="Goodwin L."/>
            <person name="Pitluck S."/>
            <person name="Huntemann M."/>
            <person name="Liolios K."/>
            <person name="Ivanova N."/>
            <person name="Pagani I."/>
            <person name="Mavromatis K."/>
            <person name="Ovchinikova G."/>
            <person name="Pati A."/>
            <person name="Chen A."/>
            <person name="Palaniappan K."/>
            <person name="Land M."/>
            <person name="Hauser L."/>
            <person name="Brambilla E.M."/>
            <person name="Huber H."/>
            <person name="Yasawong M."/>
            <person name="Rohde M."/>
            <person name="Spring S."/>
            <person name="Abt B."/>
            <person name="Sikorski J."/>
            <person name="Wirth R."/>
            <person name="Detter J.C."/>
            <person name="Woyke T."/>
            <person name="Bristow J."/>
            <person name="Eisen J.A."/>
            <person name="Markowitz V."/>
            <person name="Hugenholtz P."/>
            <person name="Kyrpides N.C."/>
            <person name="Klenk H.P."/>
            <person name="Lapidus A."/>
        </authorList>
    </citation>
    <scope>NUCLEOTIDE SEQUENCE [LARGE SCALE GENOMIC DNA]</scope>
    <source>
        <strain evidence="9">DSM 11204 / 1A</strain>
    </source>
</reference>
<organism evidence="8 9">
    <name type="scientific">Pyrolobus fumarii (strain DSM 11204 / 1A)</name>
    <dbReference type="NCBI Taxonomy" id="694429"/>
    <lineage>
        <taxon>Archaea</taxon>
        <taxon>Thermoproteota</taxon>
        <taxon>Thermoprotei</taxon>
        <taxon>Desulfurococcales</taxon>
        <taxon>Pyrodictiaceae</taxon>
        <taxon>Pyrolobus</taxon>
    </lineage>
</organism>
<evidence type="ECO:0000259" key="7">
    <source>
        <dbReference type="Pfam" id="PF21478"/>
    </source>
</evidence>
<dbReference type="KEGG" id="pfm:Pyrfu_0854"/>
<dbReference type="InterPro" id="IPR049315">
    <property type="entry name" value="GDC-P_N"/>
</dbReference>
<dbReference type="GO" id="GO:0004375">
    <property type="term" value="F:glycine dehydrogenase (decarboxylating) activity"/>
    <property type="evidence" value="ECO:0007669"/>
    <property type="project" value="UniProtKB-EC"/>
</dbReference>
<dbReference type="InterPro" id="IPR015421">
    <property type="entry name" value="PyrdxlP-dep_Trfase_major"/>
</dbReference>
<protein>
    <recommendedName>
        <fullName evidence="5">Probable glycine dehydrogenase (decarboxylating) subunit 2</fullName>
        <ecNumber evidence="5">1.4.4.2</ecNumber>
    </recommendedName>
    <alternativeName>
        <fullName evidence="5">Glycine cleavage system P-protein subunit 2</fullName>
    </alternativeName>
    <alternativeName>
        <fullName evidence="5">Glycine decarboxylase subunit 2</fullName>
    </alternativeName>
    <alternativeName>
        <fullName evidence="5">Glycine dehydrogenase (aminomethyl-transferring) subunit 2</fullName>
    </alternativeName>
</protein>
<sequence length="513" mass="57324">MERWRQAKWPEPLIYELGGEGRRGAILPYESELEELEALIGGSSRLLPENMVRRELLLPELSEVEVVRHYTRLSQMAYGVDLGPVPLGSCTMKYNPKISEEISRDPRVRLLHPLQDEETVQGILEILYHLEKWLAEITGMERCSLVPPAGAAGELAGALMIRKYHIDRGEQRDEMLVPDSAHGTNPASAAMAGFRVVRIPTGPHGTVDIEALRAALSPRTAGLMLTNPNTLGIFEDKILEIADIVHEAGGLLYYDGANLNAIMGLVRPGDMGFDIVHLNLHKTFAAPHGGGGPGAGPVCAKGELVDYLPRPLIEYDGRKYYWDYRCEKCIGRIRAYYGNIIPLLKAYIYIAMMSGEGLREAAIQSVINTNYFIALMRGVKGYELPYDPSRPRKHELVISAKPLARETGVTAEDVAKALLDRGLHAPTIYFPLIVDEALMIEFTESETREYIEEYARALREIAETAYRDPKLVKKAPQNTSVKRVDNVYANRPTSVTPTYRVYKRRLSGEKLVL</sequence>
<dbReference type="NCBIfam" id="NF003346">
    <property type="entry name" value="PRK04366.1"/>
    <property type="match status" value="1"/>
</dbReference>
<evidence type="ECO:0000256" key="4">
    <source>
        <dbReference type="ARBA" id="ARBA00049026"/>
    </source>
</evidence>
<dbReference type="InterPro" id="IPR015424">
    <property type="entry name" value="PyrdxlP-dep_Trfase"/>
</dbReference>
<name>G0EDV4_PYRF1</name>
<dbReference type="GO" id="GO:0005960">
    <property type="term" value="C:glycine cleavage complex"/>
    <property type="evidence" value="ECO:0007669"/>
    <property type="project" value="TreeGrafter"/>
</dbReference>
<dbReference type="GeneID" id="11139327"/>
<dbReference type="STRING" id="694429.Pyrfu_0854"/>
<dbReference type="InterPro" id="IPR020581">
    <property type="entry name" value="GDC_P"/>
</dbReference>
<dbReference type="AlphaFoldDB" id="G0EDV4"/>
<dbReference type="GO" id="GO:0019464">
    <property type="term" value="P:glycine decarboxylation via glycine cleavage system"/>
    <property type="evidence" value="ECO:0007669"/>
    <property type="project" value="UniProtKB-UniRule"/>
</dbReference>
<dbReference type="FunCoup" id="G0EDV4">
    <property type="interactions" value="50"/>
</dbReference>
<comment type="catalytic activity">
    <reaction evidence="4 5">
        <text>N(6)-[(R)-lipoyl]-L-lysyl-[glycine-cleavage complex H protein] + glycine + H(+) = N(6)-[(R)-S(8)-aminomethyldihydrolipoyl]-L-lysyl-[glycine-cleavage complex H protein] + CO2</text>
        <dbReference type="Rhea" id="RHEA:24304"/>
        <dbReference type="Rhea" id="RHEA-COMP:10494"/>
        <dbReference type="Rhea" id="RHEA-COMP:10495"/>
        <dbReference type="ChEBI" id="CHEBI:15378"/>
        <dbReference type="ChEBI" id="CHEBI:16526"/>
        <dbReference type="ChEBI" id="CHEBI:57305"/>
        <dbReference type="ChEBI" id="CHEBI:83099"/>
        <dbReference type="ChEBI" id="CHEBI:83143"/>
        <dbReference type="EC" id="1.4.4.2"/>
    </reaction>
</comment>
<dbReference type="EC" id="1.4.4.2" evidence="5"/>
<feature type="modified residue" description="N6-(pyridoxal phosphate)lysine" evidence="5">
    <location>
        <position position="282"/>
    </location>
</feature>
<feature type="domain" description="Glycine dehydrogenase C-terminal" evidence="7">
    <location>
        <begin position="364"/>
        <end position="464"/>
    </location>
</feature>
<keyword evidence="3 5" id="KW-0560">Oxidoreductase</keyword>
<dbReference type="Gene3D" id="6.20.440.10">
    <property type="match status" value="1"/>
</dbReference>
<keyword evidence="9" id="KW-1185">Reference proteome</keyword>
<comment type="similarity">
    <text evidence="5">Belongs to the GcvP family. C-terminal subunit subfamily.</text>
</comment>
<dbReference type="PANTHER" id="PTHR11773:SF1">
    <property type="entry name" value="GLYCINE DEHYDROGENASE (DECARBOXYLATING), MITOCHONDRIAL"/>
    <property type="match status" value="1"/>
</dbReference>
<evidence type="ECO:0000256" key="3">
    <source>
        <dbReference type="ARBA" id="ARBA00023002"/>
    </source>
</evidence>
<dbReference type="SUPFAM" id="SSF53383">
    <property type="entry name" value="PLP-dependent transferases"/>
    <property type="match status" value="1"/>
</dbReference>
<dbReference type="GO" id="GO:0030170">
    <property type="term" value="F:pyridoxal phosphate binding"/>
    <property type="evidence" value="ECO:0007669"/>
    <property type="project" value="TreeGrafter"/>
</dbReference>
<dbReference type="RefSeq" id="WP_014026400.1">
    <property type="nucleotide sequence ID" value="NC_015931.1"/>
</dbReference>
<evidence type="ECO:0000256" key="2">
    <source>
        <dbReference type="ARBA" id="ARBA00022898"/>
    </source>
</evidence>
<dbReference type="Gene3D" id="3.90.1150.10">
    <property type="entry name" value="Aspartate Aminotransferase, domain 1"/>
    <property type="match status" value="1"/>
</dbReference>
<evidence type="ECO:0000313" key="8">
    <source>
        <dbReference type="EMBL" id="AEM38723.1"/>
    </source>
</evidence>
<evidence type="ECO:0000259" key="6">
    <source>
        <dbReference type="Pfam" id="PF02347"/>
    </source>
</evidence>
<evidence type="ECO:0000313" key="9">
    <source>
        <dbReference type="Proteomes" id="UP000001037"/>
    </source>
</evidence>
<dbReference type="GO" id="GO:0005829">
    <property type="term" value="C:cytosol"/>
    <property type="evidence" value="ECO:0007669"/>
    <property type="project" value="TreeGrafter"/>
</dbReference>
<dbReference type="Pfam" id="PF21478">
    <property type="entry name" value="GcvP2_C"/>
    <property type="match status" value="1"/>
</dbReference>
<comment type="function">
    <text evidence="5">The glycine cleavage system catalyzes the degradation of glycine. The P protein binds the alpha-amino group of glycine through its pyridoxal phosphate cofactor; CO(2) is released and the remaining methylamine moiety is then transferred to the lipoamide cofactor of the H protein.</text>
</comment>
<accession>G0EDV4</accession>